<evidence type="ECO:0000313" key="2">
    <source>
        <dbReference type="Proteomes" id="UP000821866"/>
    </source>
</evidence>
<dbReference type="AlphaFoldDB" id="A0A9J6DL02"/>
<dbReference type="PANTHER" id="PTHR22954:SF3">
    <property type="entry name" value="PROTEIN CBG08539"/>
    <property type="match status" value="1"/>
</dbReference>
<organism evidence="1 2">
    <name type="scientific">Rhipicephalus microplus</name>
    <name type="common">Cattle tick</name>
    <name type="synonym">Boophilus microplus</name>
    <dbReference type="NCBI Taxonomy" id="6941"/>
    <lineage>
        <taxon>Eukaryota</taxon>
        <taxon>Metazoa</taxon>
        <taxon>Ecdysozoa</taxon>
        <taxon>Arthropoda</taxon>
        <taxon>Chelicerata</taxon>
        <taxon>Arachnida</taxon>
        <taxon>Acari</taxon>
        <taxon>Parasitiformes</taxon>
        <taxon>Ixodida</taxon>
        <taxon>Ixodoidea</taxon>
        <taxon>Ixodidae</taxon>
        <taxon>Rhipicephalinae</taxon>
        <taxon>Rhipicephalus</taxon>
        <taxon>Boophilus</taxon>
    </lineage>
</organism>
<protein>
    <recommendedName>
        <fullName evidence="3">Tick transposon</fullName>
    </recommendedName>
</protein>
<evidence type="ECO:0008006" key="3">
    <source>
        <dbReference type="Google" id="ProtNLM"/>
    </source>
</evidence>
<name>A0A9J6DL02_RHIMP</name>
<dbReference type="EMBL" id="JABSTU010000008">
    <property type="protein sequence ID" value="KAH8022751.1"/>
    <property type="molecule type" value="Genomic_DNA"/>
</dbReference>
<dbReference type="PANTHER" id="PTHR22954">
    <property type="entry name" value="RETROVIRAL PROTEASE-RELATED"/>
    <property type="match status" value="1"/>
</dbReference>
<dbReference type="Proteomes" id="UP000821866">
    <property type="component" value="Chromosome 6"/>
</dbReference>
<dbReference type="VEuPathDB" id="VectorBase:LOC119159857"/>
<dbReference type="Pfam" id="PF03564">
    <property type="entry name" value="DUF1759"/>
    <property type="match status" value="1"/>
</dbReference>
<sequence length="129" mass="14768">MHYPRQHLLNPSRTPQPTIQLSKINLMKFEGKTSLWTPFWEQFNQLIHKSSVLADIDWFVYLRSVLTGTAASAIAGFPATASCCCEALDLLKRSFAKINVIIQTHMQRPIDMRTVQSSNDLRVLQCLYD</sequence>
<accession>A0A9J6DL02</accession>
<gene>
    <name evidence="1" type="ORF">HPB51_004644</name>
</gene>
<dbReference type="InterPro" id="IPR005312">
    <property type="entry name" value="DUF1759"/>
</dbReference>
<evidence type="ECO:0000313" key="1">
    <source>
        <dbReference type="EMBL" id="KAH8022751.1"/>
    </source>
</evidence>
<comment type="caution">
    <text evidence="1">The sequence shown here is derived from an EMBL/GenBank/DDBJ whole genome shotgun (WGS) entry which is preliminary data.</text>
</comment>
<reference evidence="1" key="2">
    <citation type="submission" date="2021-09" db="EMBL/GenBank/DDBJ databases">
        <authorList>
            <person name="Jia N."/>
            <person name="Wang J."/>
            <person name="Shi W."/>
            <person name="Du L."/>
            <person name="Sun Y."/>
            <person name="Zhan W."/>
            <person name="Jiang J."/>
            <person name="Wang Q."/>
            <person name="Zhang B."/>
            <person name="Ji P."/>
            <person name="Sakyi L.B."/>
            <person name="Cui X."/>
            <person name="Yuan T."/>
            <person name="Jiang B."/>
            <person name="Yang W."/>
            <person name="Lam T.T.-Y."/>
            <person name="Chang Q."/>
            <person name="Ding S."/>
            <person name="Wang X."/>
            <person name="Zhu J."/>
            <person name="Ruan X."/>
            <person name="Zhao L."/>
            <person name="Wei J."/>
            <person name="Que T."/>
            <person name="Du C."/>
            <person name="Cheng J."/>
            <person name="Dai P."/>
            <person name="Han X."/>
            <person name="Huang E."/>
            <person name="Gao Y."/>
            <person name="Liu J."/>
            <person name="Shao H."/>
            <person name="Ye R."/>
            <person name="Li L."/>
            <person name="Wei W."/>
            <person name="Wang X."/>
            <person name="Wang C."/>
            <person name="Huo Q."/>
            <person name="Li W."/>
            <person name="Guo W."/>
            <person name="Chen H."/>
            <person name="Chen S."/>
            <person name="Zhou L."/>
            <person name="Zhou L."/>
            <person name="Ni X."/>
            <person name="Tian J."/>
            <person name="Zhou Y."/>
            <person name="Sheng Y."/>
            <person name="Liu T."/>
            <person name="Pan Y."/>
            <person name="Xia L."/>
            <person name="Li J."/>
            <person name="Zhao F."/>
            <person name="Cao W."/>
        </authorList>
    </citation>
    <scope>NUCLEOTIDE SEQUENCE</scope>
    <source>
        <strain evidence="1">Rmic-2018</strain>
        <tissue evidence="1">Larvae</tissue>
    </source>
</reference>
<proteinExistence type="predicted"/>
<keyword evidence="2" id="KW-1185">Reference proteome</keyword>
<reference evidence="1" key="1">
    <citation type="journal article" date="2020" name="Cell">
        <title>Large-Scale Comparative Analyses of Tick Genomes Elucidate Their Genetic Diversity and Vector Capacities.</title>
        <authorList>
            <consortium name="Tick Genome and Microbiome Consortium (TIGMIC)"/>
            <person name="Jia N."/>
            <person name="Wang J."/>
            <person name="Shi W."/>
            <person name="Du L."/>
            <person name="Sun Y."/>
            <person name="Zhan W."/>
            <person name="Jiang J.F."/>
            <person name="Wang Q."/>
            <person name="Zhang B."/>
            <person name="Ji P."/>
            <person name="Bell-Sakyi L."/>
            <person name="Cui X.M."/>
            <person name="Yuan T.T."/>
            <person name="Jiang B.G."/>
            <person name="Yang W.F."/>
            <person name="Lam T.T."/>
            <person name="Chang Q.C."/>
            <person name="Ding S.J."/>
            <person name="Wang X.J."/>
            <person name="Zhu J.G."/>
            <person name="Ruan X.D."/>
            <person name="Zhao L."/>
            <person name="Wei J.T."/>
            <person name="Ye R.Z."/>
            <person name="Que T.C."/>
            <person name="Du C.H."/>
            <person name="Zhou Y.H."/>
            <person name="Cheng J.X."/>
            <person name="Dai P.F."/>
            <person name="Guo W.B."/>
            <person name="Han X.H."/>
            <person name="Huang E.J."/>
            <person name="Li L.F."/>
            <person name="Wei W."/>
            <person name="Gao Y.C."/>
            <person name="Liu J.Z."/>
            <person name="Shao H.Z."/>
            <person name="Wang X."/>
            <person name="Wang C.C."/>
            <person name="Yang T.C."/>
            <person name="Huo Q.B."/>
            <person name="Li W."/>
            <person name="Chen H.Y."/>
            <person name="Chen S.E."/>
            <person name="Zhou L.G."/>
            <person name="Ni X.B."/>
            <person name="Tian J.H."/>
            <person name="Sheng Y."/>
            <person name="Liu T."/>
            <person name="Pan Y.S."/>
            <person name="Xia L.Y."/>
            <person name="Li J."/>
            <person name="Zhao F."/>
            <person name="Cao W.C."/>
        </authorList>
    </citation>
    <scope>NUCLEOTIDE SEQUENCE</scope>
    <source>
        <strain evidence="1">Rmic-2018</strain>
    </source>
</reference>